<feature type="compositionally biased region" description="Pro residues" evidence="1">
    <location>
        <begin position="36"/>
        <end position="63"/>
    </location>
</feature>
<evidence type="ECO:0000313" key="3">
    <source>
        <dbReference type="Proteomes" id="UP000199375"/>
    </source>
</evidence>
<evidence type="ECO:0000256" key="1">
    <source>
        <dbReference type="SAM" id="MobiDB-lite"/>
    </source>
</evidence>
<organism evidence="2 3">
    <name type="scientific">Micromonospora haikouensis</name>
    <dbReference type="NCBI Taxonomy" id="686309"/>
    <lineage>
        <taxon>Bacteria</taxon>
        <taxon>Bacillati</taxon>
        <taxon>Actinomycetota</taxon>
        <taxon>Actinomycetes</taxon>
        <taxon>Micromonosporales</taxon>
        <taxon>Micromonosporaceae</taxon>
        <taxon>Micromonospora</taxon>
    </lineage>
</organism>
<accession>A0A1C4VE65</accession>
<protein>
    <submittedName>
        <fullName evidence="2">Uncharacterized protein</fullName>
    </submittedName>
</protein>
<evidence type="ECO:0000313" key="2">
    <source>
        <dbReference type="EMBL" id="SCE82298.1"/>
    </source>
</evidence>
<reference evidence="2 3" key="1">
    <citation type="submission" date="2016-06" db="EMBL/GenBank/DDBJ databases">
        <authorList>
            <person name="Kjaerup R.B."/>
            <person name="Dalgaard T.S."/>
            <person name="Juul-Madsen H.R."/>
        </authorList>
    </citation>
    <scope>NUCLEOTIDE SEQUENCE [LARGE SCALE GENOMIC DNA]</scope>
    <source>
        <strain evidence="2 3">DSM 45626</strain>
    </source>
</reference>
<dbReference type="EMBL" id="FMCW01000008">
    <property type="protein sequence ID" value="SCE82298.1"/>
    <property type="molecule type" value="Genomic_DNA"/>
</dbReference>
<dbReference type="AlphaFoldDB" id="A0A1C4VE65"/>
<sequence length="96" mass="10869">MPDRGRHRARNSRHARPATWRDRFTKDRPQRQRPKPATPVPAPGPADPVPYDPPLIGPMTPPHRFPRNEIATEVIWGLAGELRTPAQAMRGNGGRW</sequence>
<proteinExistence type="predicted"/>
<name>A0A1C4VE65_9ACTN</name>
<feature type="compositionally biased region" description="Basic residues" evidence="1">
    <location>
        <begin position="1"/>
        <end position="16"/>
    </location>
</feature>
<feature type="region of interest" description="Disordered" evidence="1">
    <location>
        <begin position="1"/>
        <end position="65"/>
    </location>
</feature>
<gene>
    <name evidence="2" type="ORF">GA0070558_108133</name>
</gene>
<feature type="compositionally biased region" description="Basic and acidic residues" evidence="1">
    <location>
        <begin position="19"/>
        <end position="30"/>
    </location>
</feature>
<dbReference type="Proteomes" id="UP000199375">
    <property type="component" value="Unassembled WGS sequence"/>
</dbReference>